<comment type="catalytic activity">
    <reaction evidence="8">
        <text>L-ribulose + ATP = L-ribulose 5-phosphate + ADP + H(+)</text>
        <dbReference type="Rhea" id="RHEA:22072"/>
        <dbReference type="ChEBI" id="CHEBI:15378"/>
        <dbReference type="ChEBI" id="CHEBI:16880"/>
        <dbReference type="ChEBI" id="CHEBI:30616"/>
        <dbReference type="ChEBI" id="CHEBI:58226"/>
        <dbReference type="ChEBI" id="CHEBI:456216"/>
        <dbReference type="EC" id="2.7.1.16"/>
    </reaction>
</comment>
<gene>
    <name evidence="10" type="ORF">SAMN05444145_103293</name>
</gene>
<dbReference type="OrthoDB" id="9805576at2"/>
<evidence type="ECO:0000256" key="4">
    <source>
        <dbReference type="ARBA" id="ARBA00022840"/>
    </source>
</evidence>
<dbReference type="GO" id="GO:0005524">
    <property type="term" value="F:ATP binding"/>
    <property type="evidence" value="ECO:0007669"/>
    <property type="project" value="UniProtKB-UniRule"/>
</dbReference>
<dbReference type="PIRSF" id="PIRSF000538">
    <property type="entry name" value="GlpK"/>
    <property type="match status" value="1"/>
</dbReference>
<dbReference type="GO" id="GO:0008741">
    <property type="term" value="F:ribulokinase activity"/>
    <property type="evidence" value="ECO:0007669"/>
    <property type="project" value="UniProtKB-UniRule"/>
</dbReference>
<accession>A0A1H4BA80</accession>
<evidence type="ECO:0000256" key="1">
    <source>
        <dbReference type="ARBA" id="ARBA00022679"/>
    </source>
</evidence>
<dbReference type="UniPathway" id="UPA00145">
    <property type="reaction ID" value="UER00566"/>
</dbReference>
<evidence type="ECO:0000256" key="7">
    <source>
        <dbReference type="NCBIfam" id="TIGR01234"/>
    </source>
</evidence>
<keyword evidence="4" id="KW-0067">ATP-binding</keyword>
<dbReference type="AlphaFoldDB" id="A0A1H4BA80"/>
<reference evidence="10 11" key="1">
    <citation type="submission" date="2016-10" db="EMBL/GenBank/DDBJ databases">
        <authorList>
            <person name="de Groot N.N."/>
        </authorList>
    </citation>
    <scope>NUCLEOTIDE SEQUENCE [LARGE SCALE GENOMIC DNA]</scope>
    <source>
        <strain evidence="10 11">DSM 25383</strain>
    </source>
</reference>
<keyword evidence="11" id="KW-1185">Reference proteome</keyword>
<dbReference type="Gene3D" id="3.30.420.40">
    <property type="match status" value="1"/>
</dbReference>
<evidence type="ECO:0000256" key="6">
    <source>
        <dbReference type="ARBA" id="ARBA00023277"/>
    </source>
</evidence>
<evidence type="ECO:0000256" key="2">
    <source>
        <dbReference type="ARBA" id="ARBA00022741"/>
    </source>
</evidence>
<evidence type="ECO:0000256" key="3">
    <source>
        <dbReference type="ARBA" id="ARBA00022777"/>
    </source>
</evidence>
<dbReference type="GO" id="GO:0019150">
    <property type="term" value="F:D-ribulokinase activity"/>
    <property type="evidence" value="ECO:0007669"/>
    <property type="project" value="TreeGrafter"/>
</dbReference>
<keyword evidence="2" id="KW-0547">Nucleotide-binding</keyword>
<dbReference type="InterPro" id="IPR018485">
    <property type="entry name" value="FGGY_C"/>
</dbReference>
<dbReference type="EMBL" id="FNRI01000003">
    <property type="protein sequence ID" value="SEA45017.1"/>
    <property type="molecule type" value="Genomic_DNA"/>
</dbReference>
<proteinExistence type="inferred from homology"/>
<organism evidence="10 11">
    <name type="scientific">Alistipes timonensis JC136</name>
    <dbReference type="NCBI Taxonomy" id="1033731"/>
    <lineage>
        <taxon>Bacteria</taxon>
        <taxon>Pseudomonadati</taxon>
        <taxon>Bacteroidota</taxon>
        <taxon>Bacteroidia</taxon>
        <taxon>Bacteroidales</taxon>
        <taxon>Rikenellaceae</taxon>
        <taxon>Alistipes</taxon>
    </lineage>
</organism>
<dbReference type="RefSeq" id="WP_026020704.1">
    <property type="nucleotide sequence ID" value="NZ_CAEG01000010.1"/>
</dbReference>
<dbReference type="EC" id="2.7.1.16" evidence="7 8"/>
<dbReference type="NCBIfam" id="NF003154">
    <property type="entry name" value="PRK04123.1"/>
    <property type="match status" value="1"/>
</dbReference>
<feature type="domain" description="Carbohydrate kinase FGGY C-terminal" evidence="9">
    <location>
        <begin position="292"/>
        <end position="496"/>
    </location>
</feature>
<dbReference type="Gene3D" id="1.20.58.2240">
    <property type="match status" value="1"/>
</dbReference>
<sequence length="541" mass="58492">MQPRTNYLLGVDFGSDSVRCLVVDAADGSELASAVVAYPRWAERLYCDPAHNRYRQHPLDYVESLEASVRQALAACGRDVADAVCGISFDTTASTPALTDAKGTPLALLPEFAEEPDAMFVLWKDHTALAEADEINDLAKKWEVDYTRYSGGTYSCEWVWAKMLHCLRHSPRLLPAAYSWVEHCDWISALLVGDTTPETIARSRCVAGHKAMWHASWGGLPAPEFLEAVDPLLGLFRGHLYSDTVTGDACVGRLCGEWAARLGLKPGIAVGVGAIDCHVGAVGAGIVPGTLVKVMGTSTCDIVVGTYEEVGSRTVHGICGQVDGSVLPGYIGFEAGQAAFGDLYAWFRRVMAWPLRQIAKSDPQLEERILGELTAEAERLPLTAEDPVALDWHNGRRTPDADPRVRGALDGLTLATSAPAIYKTLVEATVFGSRAINERMLEEGVPIDNILAIGGIARKSPFVMQTMADVIGVPIRVADSDQACALGAAMFAAVAAGLYGSVQEAQQAMCPGFSDEYLPDMERHAIYDRLYDRYLKLGGRR</sequence>
<evidence type="ECO:0000313" key="10">
    <source>
        <dbReference type="EMBL" id="SEA45017.1"/>
    </source>
</evidence>
<dbReference type="Proteomes" id="UP000183253">
    <property type="component" value="Unassembled WGS sequence"/>
</dbReference>
<comment type="pathway">
    <text evidence="8">Carbohydrate degradation; L-arabinose degradation via L-ribulose; D-xylulose 5-phosphate from L-arabinose (bacterial route): step 2/3.</text>
</comment>
<dbReference type="SUPFAM" id="SSF53067">
    <property type="entry name" value="Actin-like ATPase domain"/>
    <property type="match status" value="2"/>
</dbReference>
<evidence type="ECO:0000313" key="11">
    <source>
        <dbReference type="Proteomes" id="UP000183253"/>
    </source>
</evidence>
<dbReference type="InterPro" id="IPR000577">
    <property type="entry name" value="Carb_kinase_FGGY"/>
</dbReference>
<evidence type="ECO:0000256" key="8">
    <source>
        <dbReference type="RuleBase" id="RU003455"/>
    </source>
</evidence>
<dbReference type="STRING" id="1033731.SAMN05444145_103293"/>
<dbReference type="CDD" id="cd07781">
    <property type="entry name" value="ASKHA_NBD_FGGY_L-RBK"/>
    <property type="match status" value="1"/>
</dbReference>
<name>A0A1H4BA80_9BACT</name>
<dbReference type="PANTHER" id="PTHR43435">
    <property type="entry name" value="RIBULOKINASE"/>
    <property type="match status" value="1"/>
</dbReference>
<keyword evidence="3 8" id="KW-0418">Kinase</keyword>
<dbReference type="GO" id="GO:0019569">
    <property type="term" value="P:L-arabinose catabolic process to D-xylulose 5-phosphate"/>
    <property type="evidence" value="ECO:0007669"/>
    <property type="project" value="UniProtKB-UniPathway"/>
</dbReference>
<dbReference type="Pfam" id="PF02782">
    <property type="entry name" value="FGGY_C"/>
    <property type="match status" value="1"/>
</dbReference>
<comment type="similarity">
    <text evidence="8">Belongs to the ribulokinase family.</text>
</comment>
<dbReference type="InterPro" id="IPR043129">
    <property type="entry name" value="ATPase_NBD"/>
</dbReference>
<dbReference type="PANTHER" id="PTHR43435:SF4">
    <property type="entry name" value="FGGY CARBOHYDRATE KINASE DOMAIN-CONTAINING PROTEIN"/>
    <property type="match status" value="1"/>
</dbReference>
<dbReference type="NCBIfam" id="TIGR01234">
    <property type="entry name" value="L-ribulokinase"/>
    <property type="match status" value="1"/>
</dbReference>
<evidence type="ECO:0000259" key="9">
    <source>
        <dbReference type="Pfam" id="PF02782"/>
    </source>
</evidence>
<evidence type="ECO:0000256" key="5">
    <source>
        <dbReference type="ARBA" id="ARBA00022935"/>
    </source>
</evidence>
<dbReference type="GO" id="GO:0005737">
    <property type="term" value="C:cytoplasm"/>
    <property type="evidence" value="ECO:0007669"/>
    <property type="project" value="TreeGrafter"/>
</dbReference>
<dbReference type="InterPro" id="IPR005929">
    <property type="entry name" value="Ribulokinase"/>
</dbReference>
<protein>
    <recommendedName>
        <fullName evidence="7 8">Ribulokinase</fullName>
        <ecNumber evidence="7 8">2.7.1.16</ecNumber>
    </recommendedName>
</protein>
<keyword evidence="1 8" id="KW-0808">Transferase</keyword>
<keyword evidence="5 8" id="KW-0054">Arabinose catabolism</keyword>
<keyword evidence="6 8" id="KW-0119">Carbohydrate metabolism</keyword>